<feature type="transmembrane region" description="Helical" evidence="6">
    <location>
        <begin position="34"/>
        <end position="52"/>
    </location>
</feature>
<evidence type="ECO:0000256" key="4">
    <source>
        <dbReference type="ARBA" id="ARBA00022989"/>
    </source>
</evidence>
<feature type="non-terminal residue" evidence="7">
    <location>
        <position position="1"/>
    </location>
</feature>
<feature type="transmembrane region" description="Helical" evidence="6">
    <location>
        <begin position="276"/>
        <end position="296"/>
    </location>
</feature>
<keyword evidence="3 6" id="KW-0812">Transmembrane</keyword>
<dbReference type="AlphaFoldDB" id="A0AAV5WHG5"/>
<protein>
    <recommendedName>
        <fullName evidence="9">Membrane transporter</fullName>
    </recommendedName>
</protein>
<feature type="transmembrane region" description="Helical" evidence="6">
    <location>
        <begin position="126"/>
        <end position="146"/>
    </location>
</feature>
<accession>A0AAV5WHG5</accession>
<sequence length="414" mass="45185">LYLYNSSFQTFISLAHLISLVIMWLFGDMMPKRALFFVALSCWIAFGLASLLASAGQFWLFVLLKTAESMSNEICLLSVAVLQAERFNGKMLTLSIMCNVVALNVGNGISITANSFFLASGTDWKLASLVVPVSLIPSAILTSFFLKATESSGSTRSVSLLSNALGMLRSKSYVLIVIAQSMGLFYAMSFAFWLPSLTLDAFETFPNIFTGLSYPAATSLISNIGAVGIVLAIPILAYFSKYFSSSSLVVPITLALAGTITRLCFLGQITMISVNFPITVLSFFGDGFIGFPFAVVSQQIIINLAPAHHRTSAISLLRLTEAVVRIPAFQLVGWLSDSFRGDATTSYAQFYGLRNALLCVWSVNLPATICYILVIRYYREDVAKAQESGRRHKVQSTPLISRKSTDISIDARII</sequence>
<proteinExistence type="predicted"/>
<dbReference type="Gene3D" id="1.20.1250.20">
    <property type="entry name" value="MFS general substrate transporter like domains"/>
    <property type="match status" value="1"/>
</dbReference>
<feature type="transmembrane region" description="Helical" evidence="6">
    <location>
        <begin position="355"/>
        <end position="374"/>
    </location>
</feature>
<dbReference type="InterPro" id="IPR036259">
    <property type="entry name" value="MFS_trans_sf"/>
</dbReference>
<dbReference type="SUPFAM" id="SSF103473">
    <property type="entry name" value="MFS general substrate transporter"/>
    <property type="match status" value="1"/>
</dbReference>
<feature type="transmembrane region" description="Helical" evidence="6">
    <location>
        <begin position="248"/>
        <end position="270"/>
    </location>
</feature>
<evidence type="ECO:0000256" key="3">
    <source>
        <dbReference type="ARBA" id="ARBA00022692"/>
    </source>
</evidence>
<feature type="transmembrane region" description="Helical" evidence="6">
    <location>
        <begin position="173"/>
        <end position="194"/>
    </location>
</feature>
<reference evidence="7" key="1">
    <citation type="submission" date="2023-10" db="EMBL/GenBank/DDBJ databases">
        <title>Genome assembly of Pristionchus species.</title>
        <authorList>
            <person name="Yoshida K."/>
            <person name="Sommer R.J."/>
        </authorList>
    </citation>
    <scope>NUCLEOTIDE SEQUENCE</scope>
    <source>
        <strain evidence="7">RS5133</strain>
    </source>
</reference>
<keyword evidence="8" id="KW-1185">Reference proteome</keyword>
<feature type="transmembrane region" description="Helical" evidence="6">
    <location>
        <begin position="214"/>
        <end position="236"/>
    </location>
</feature>
<name>A0AAV5WHG5_9BILA</name>
<keyword evidence="2" id="KW-0813">Transport</keyword>
<evidence type="ECO:0008006" key="9">
    <source>
        <dbReference type="Google" id="ProtNLM"/>
    </source>
</evidence>
<keyword evidence="4 6" id="KW-1133">Transmembrane helix</keyword>
<keyword evidence="5 6" id="KW-0472">Membrane</keyword>
<organism evidence="7 8">
    <name type="scientific">Pristionchus fissidentatus</name>
    <dbReference type="NCBI Taxonomy" id="1538716"/>
    <lineage>
        <taxon>Eukaryota</taxon>
        <taxon>Metazoa</taxon>
        <taxon>Ecdysozoa</taxon>
        <taxon>Nematoda</taxon>
        <taxon>Chromadorea</taxon>
        <taxon>Rhabditida</taxon>
        <taxon>Rhabditina</taxon>
        <taxon>Diplogasteromorpha</taxon>
        <taxon>Diplogasteroidea</taxon>
        <taxon>Neodiplogasteridae</taxon>
        <taxon>Pristionchus</taxon>
    </lineage>
</organism>
<dbReference type="PANTHER" id="PTHR23505">
    <property type="entry name" value="SPINSTER"/>
    <property type="match status" value="1"/>
</dbReference>
<evidence type="ECO:0000313" key="7">
    <source>
        <dbReference type="EMBL" id="GMT30903.1"/>
    </source>
</evidence>
<evidence type="ECO:0000256" key="2">
    <source>
        <dbReference type="ARBA" id="ARBA00022448"/>
    </source>
</evidence>
<evidence type="ECO:0000256" key="5">
    <source>
        <dbReference type="ARBA" id="ARBA00023136"/>
    </source>
</evidence>
<dbReference type="GO" id="GO:0016020">
    <property type="term" value="C:membrane"/>
    <property type="evidence" value="ECO:0007669"/>
    <property type="project" value="UniProtKB-SubCell"/>
</dbReference>
<dbReference type="EMBL" id="BTSY01000005">
    <property type="protein sequence ID" value="GMT30903.1"/>
    <property type="molecule type" value="Genomic_DNA"/>
</dbReference>
<comment type="subcellular location">
    <subcellularLocation>
        <location evidence="1">Membrane</location>
        <topology evidence="1">Multi-pass membrane protein</topology>
    </subcellularLocation>
</comment>
<evidence type="ECO:0000256" key="6">
    <source>
        <dbReference type="SAM" id="Phobius"/>
    </source>
</evidence>
<gene>
    <name evidence="7" type="ORF">PFISCL1PPCAC_22200</name>
</gene>
<dbReference type="InterPro" id="IPR044770">
    <property type="entry name" value="MFS_spinster-like"/>
</dbReference>
<feature type="transmembrane region" description="Helical" evidence="6">
    <location>
        <begin position="94"/>
        <end position="120"/>
    </location>
</feature>
<dbReference type="PANTHER" id="PTHR23505:SF79">
    <property type="entry name" value="PROTEIN SPINSTER"/>
    <property type="match status" value="1"/>
</dbReference>
<comment type="caution">
    <text evidence="7">The sequence shown here is derived from an EMBL/GenBank/DDBJ whole genome shotgun (WGS) entry which is preliminary data.</text>
</comment>
<evidence type="ECO:0000313" key="8">
    <source>
        <dbReference type="Proteomes" id="UP001432322"/>
    </source>
</evidence>
<feature type="transmembrane region" description="Helical" evidence="6">
    <location>
        <begin position="6"/>
        <end position="27"/>
    </location>
</feature>
<dbReference type="Proteomes" id="UP001432322">
    <property type="component" value="Unassembled WGS sequence"/>
</dbReference>
<evidence type="ECO:0000256" key="1">
    <source>
        <dbReference type="ARBA" id="ARBA00004141"/>
    </source>
</evidence>